<accession>A0AAW2Z7Z9</accession>
<comment type="caution">
    <text evidence="1">The sequence shown here is derived from an EMBL/GenBank/DDBJ whole genome shotgun (WGS) entry which is preliminary data.</text>
</comment>
<evidence type="ECO:0000313" key="2">
    <source>
        <dbReference type="Proteomes" id="UP001431209"/>
    </source>
</evidence>
<organism evidence="1 2">
    <name type="scientific">Acrasis kona</name>
    <dbReference type="NCBI Taxonomy" id="1008807"/>
    <lineage>
        <taxon>Eukaryota</taxon>
        <taxon>Discoba</taxon>
        <taxon>Heterolobosea</taxon>
        <taxon>Tetramitia</taxon>
        <taxon>Eutetramitia</taxon>
        <taxon>Acrasidae</taxon>
        <taxon>Acrasis</taxon>
    </lineage>
</organism>
<keyword evidence="2" id="KW-1185">Reference proteome</keyword>
<evidence type="ECO:0000313" key="1">
    <source>
        <dbReference type="EMBL" id="KAL0485078.1"/>
    </source>
</evidence>
<name>A0AAW2Z7Z9_9EUKA</name>
<protein>
    <submittedName>
        <fullName evidence="1">Uncharacterized protein</fullName>
    </submittedName>
</protein>
<dbReference type="Proteomes" id="UP001431209">
    <property type="component" value="Unassembled WGS sequence"/>
</dbReference>
<sequence length="88" mass="9824">MQQTVKTSTDGQSVLLNIASAIIATQKCPQESRITVSTPKQKKKLIIPSAPRRVKKSITICPENLKSVRRVLCFDDFEVVPKEEVRGD</sequence>
<dbReference type="AlphaFoldDB" id="A0AAW2Z7Z9"/>
<gene>
    <name evidence="1" type="ORF">AKO1_011841</name>
</gene>
<proteinExistence type="predicted"/>
<dbReference type="EMBL" id="JAOPGA020001102">
    <property type="protein sequence ID" value="KAL0485078.1"/>
    <property type="molecule type" value="Genomic_DNA"/>
</dbReference>
<reference evidence="1 2" key="1">
    <citation type="submission" date="2024-03" db="EMBL/GenBank/DDBJ databases">
        <title>The Acrasis kona genome and developmental transcriptomes reveal deep origins of eukaryotic multicellular pathways.</title>
        <authorList>
            <person name="Sheikh S."/>
            <person name="Fu C.-J."/>
            <person name="Brown M.W."/>
            <person name="Baldauf S.L."/>
        </authorList>
    </citation>
    <scope>NUCLEOTIDE SEQUENCE [LARGE SCALE GENOMIC DNA]</scope>
    <source>
        <strain evidence="1 2">ATCC MYA-3509</strain>
    </source>
</reference>